<feature type="region of interest" description="Disordered" evidence="1">
    <location>
        <begin position="23"/>
        <end position="83"/>
    </location>
</feature>
<keyword evidence="2" id="KW-0732">Signal</keyword>
<comment type="caution">
    <text evidence="3">The sequence shown here is derived from an EMBL/GenBank/DDBJ whole genome shotgun (WGS) entry which is preliminary data.</text>
</comment>
<keyword evidence="4" id="KW-1185">Reference proteome</keyword>
<evidence type="ECO:0008006" key="5">
    <source>
        <dbReference type="Google" id="ProtNLM"/>
    </source>
</evidence>
<accession>A0ABR2RUB8</accession>
<protein>
    <recommendedName>
        <fullName evidence="5">Transmembrane protein</fullName>
    </recommendedName>
</protein>
<name>A0ABR2RUB8_9ROSI</name>
<evidence type="ECO:0000313" key="4">
    <source>
        <dbReference type="Proteomes" id="UP001396334"/>
    </source>
</evidence>
<sequence length="83" mass="8810">MARKITLVLVLLLSVSLLLPPSSATNTHFGKKVNDENKRTLIGVDPPGGGHAPGGRVPKPGPRKADNSNKEKFTGGIQTQDRN</sequence>
<feature type="signal peptide" evidence="2">
    <location>
        <begin position="1"/>
        <end position="24"/>
    </location>
</feature>
<organism evidence="3 4">
    <name type="scientific">Hibiscus sabdariffa</name>
    <name type="common">roselle</name>
    <dbReference type="NCBI Taxonomy" id="183260"/>
    <lineage>
        <taxon>Eukaryota</taxon>
        <taxon>Viridiplantae</taxon>
        <taxon>Streptophyta</taxon>
        <taxon>Embryophyta</taxon>
        <taxon>Tracheophyta</taxon>
        <taxon>Spermatophyta</taxon>
        <taxon>Magnoliopsida</taxon>
        <taxon>eudicotyledons</taxon>
        <taxon>Gunneridae</taxon>
        <taxon>Pentapetalae</taxon>
        <taxon>rosids</taxon>
        <taxon>malvids</taxon>
        <taxon>Malvales</taxon>
        <taxon>Malvaceae</taxon>
        <taxon>Malvoideae</taxon>
        <taxon>Hibiscus</taxon>
    </lineage>
</organism>
<gene>
    <name evidence="3" type="ORF">V6N11_079081</name>
</gene>
<proteinExistence type="predicted"/>
<evidence type="ECO:0000256" key="1">
    <source>
        <dbReference type="SAM" id="MobiDB-lite"/>
    </source>
</evidence>
<dbReference type="Proteomes" id="UP001396334">
    <property type="component" value="Unassembled WGS sequence"/>
</dbReference>
<reference evidence="3 4" key="1">
    <citation type="journal article" date="2024" name="G3 (Bethesda)">
        <title>Genome assembly of Hibiscus sabdariffa L. provides insights into metabolisms of medicinal natural products.</title>
        <authorList>
            <person name="Kim T."/>
        </authorList>
    </citation>
    <scope>NUCLEOTIDE SEQUENCE [LARGE SCALE GENOMIC DNA]</scope>
    <source>
        <strain evidence="3">TK-2024</strain>
        <tissue evidence="3">Old leaves</tissue>
    </source>
</reference>
<feature type="chain" id="PRO_5047207685" description="Transmembrane protein" evidence="2">
    <location>
        <begin position="25"/>
        <end position="83"/>
    </location>
</feature>
<dbReference type="EMBL" id="JBBPBN010000020">
    <property type="protein sequence ID" value="KAK9016586.1"/>
    <property type="molecule type" value="Genomic_DNA"/>
</dbReference>
<feature type="compositionally biased region" description="Basic and acidic residues" evidence="1">
    <location>
        <begin position="63"/>
        <end position="73"/>
    </location>
</feature>
<evidence type="ECO:0000313" key="3">
    <source>
        <dbReference type="EMBL" id="KAK9016586.1"/>
    </source>
</evidence>
<evidence type="ECO:0000256" key="2">
    <source>
        <dbReference type="SAM" id="SignalP"/>
    </source>
</evidence>